<dbReference type="PROSITE" id="PS51257">
    <property type="entry name" value="PROKAR_LIPOPROTEIN"/>
    <property type="match status" value="1"/>
</dbReference>
<dbReference type="GO" id="GO:0031992">
    <property type="term" value="F:energy transducer activity"/>
    <property type="evidence" value="ECO:0007669"/>
    <property type="project" value="TreeGrafter"/>
</dbReference>
<reference evidence="11 12" key="1">
    <citation type="submission" date="2016-01" db="EMBL/GenBank/DDBJ databases">
        <title>Genome sequencing of Roseivirga spongicola UST030701-084.</title>
        <authorList>
            <person name="Selvaratnam C."/>
            <person name="Thevarajoo S."/>
            <person name="Goh K.M."/>
            <person name="Ee R."/>
            <person name="Chan K.-G."/>
            <person name="Chong C.S."/>
        </authorList>
    </citation>
    <scope>NUCLEOTIDE SEQUENCE [LARGE SCALE GENOMIC DNA]</scope>
    <source>
        <strain evidence="11 12">UST030701-084</strain>
    </source>
</reference>
<evidence type="ECO:0000313" key="11">
    <source>
        <dbReference type="EMBL" id="KYG74091.1"/>
    </source>
</evidence>
<evidence type="ECO:0000256" key="5">
    <source>
        <dbReference type="ARBA" id="ARBA00022519"/>
    </source>
</evidence>
<name>A0A150X5U4_9BACT</name>
<evidence type="ECO:0000313" key="12">
    <source>
        <dbReference type="Proteomes" id="UP000075606"/>
    </source>
</evidence>
<organism evidence="11 12">
    <name type="scientific">Roseivirga spongicola</name>
    <dbReference type="NCBI Taxonomy" id="333140"/>
    <lineage>
        <taxon>Bacteria</taxon>
        <taxon>Pseudomonadati</taxon>
        <taxon>Bacteroidota</taxon>
        <taxon>Cytophagia</taxon>
        <taxon>Cytophagales</taxon>
        <taxon>Roseivirgaceae</taxon>
        <taxon>Roseivirga</taxon>
    </lineage>
</organism>
<evidence type="ECO:0000256" key="7">
    <source>
        <dbReference type="ARBA" id="ARBA00022927"/>
    </source>
</evidence>
<dbReference type="Gene3D" id="3.30.1150.10">
    <property type="match status" value="1"/>
</dbReference>
<sequence>MSLLGQKTFKVKASLIFGLAFVFTVSCRNTVSTWHKPYKLVSYDQSEKKLYEPEDLDLVYNASPSYPGGATRWNQHLKNNLKYPHEAYSEGIQGSVFLSFNVKHTGEIKNVRVIRGLGYGCDEEAVRVLLNSGKWNPGTRNGEDVNSSSNIRIVFTLKGKA</sequence>
<dbReference type="OrthoDB" id="9812355at2"/>
<dbReference type="Proteomes" id="UP000075606">
    <property type="component" value="Unassembled WGS sequence"/>
</dbReference>
<dbReference type="GO" id="GO:0098797">
    <property type="term" value="C:plasma membrane protein complex"/>
    <property type="evidence" value="ECO:0007669"/>
    <property type="project" value="TreeGrafter"/>
</dbReference>
<dbReference type="SUPFAM" id="SSF74653">
    <property type="entry name" value="TolA/TonB C-terminal domain"/>
    <property type="match status" value="1"/>
</dbReference>
<dbReference type="PANTHER" id="PTHR33446">
    <property type="entry name" value="PROTEIN TONB-RELATED"/>
    <property type="match status" value="1"/>
</dbReference>
<dbReference type="STRING" id="333140.AWW68_15655"/>
<keyword evidence="5" id="KW-0997">Cell inner membrane</keyword>
<dbReference type="EMBL" id="LRPC01000028">
    <property type="protein sequence ID" value="KYG74091.1"/>
    <property type="molecule type" value="Genomic_DNA"/>
</dbReference>
<dbReference type="NCBIfam" id="TIGR01352">
    <property type="entry name" value="tonB_Cterm"/>
    <property type="match status" value="1"/>
</dbReference>
<comment type="similarity">
    <text evidence="2">Belongs to the TonB family.</text>
</comment>
<keyword evidence="9" id="KW-0472">Membrane</keyword>
<evidence type="ECO:0000256" key="3">
    <source>
        <dbReference type="ARBA" id="ARBA00022448"/>
    </source>
</evidence>
<feature type="domain" description="TonB C-terminal" evidence="10">
    <location>
        <begin position="68"/>
        <end position="161"/>
    </location>
</feature>
<comment type="caution">
    <text evidence="11">The sequence shown here is derived from an EMBL/GenBank/DDBJ whole genome shotgun (WGS) entry which is preliminary data.</text>
</comment>
<keyword evidence="8" id="KW-1133">Transmembrane helix</keyword>
<accession>A0A150X5U4</accession>
<dbReference type="PANTHER" id="PTHR33446:SF2">
    <property type="entry name" value="PROTEIN TONB"/>
    <property type="match status" value="1"/>
</dbReference>
<dbReference type="RefSeq" id="WP_068223525.1">
    <property type="nucleotide sequence ID" value="NZ_CP139724.1"/>
</dbReference>
<protein>
    <recommendedName>
        <fullName evidence="10">TonB C-terminal domain-containing protein</fullName>
    </recommendedName>
</protein>
<dbReference type="Pfam" id="PF03544">
    <property type="entry name" value="TonB_C"/>
    <property type="match status" value="1"/>
</dbReference>
<evidence type="ECO:0000259" key="10">
    <source>
        <dbReference type="PROSITE" id="PS52015"/>
    </source>
</evidence>
<evidence type="ECO:0000256" key="8">
    <source>
        <dbReference type="ARBA" id="ARBA00022989"/>
    </source>
</evidence>
<dbReference type="GO" id="GO:0055085">
    <property type="term" value="P:transmembrane transport"/>
    <property type="evidence" value="ECO:0007669"/>
    <property type="project" value="InterPro"/>
</dbReference>
<dbReference type="PROSITE" id="PS52015">
    <property type="entry name" value="TONB_CTD"/>
    <property type="match status" value="1"/>
</dbReference>
<gene>
    <name evidence="11" type="ORF">AWW68_15655</name>
</gene>
<evidence type="ECO:0000256" key="1">
    <source>
        <dbReference type="ARBA" id="ARBA00004383"/>
    </source>
</evidence>
<comment type="subcellular location">
    <subcellularLocation>
        <location evidence="1">Cell inner membrane</location>
        <topology evidence="1">Single-pass membrane protein</topology>
        <orientation evidence="1">Periplasmic side</orientation>
    </subcellularLocation>
</comment>
<keyword evidence="6" id="KW-0812">Transmembrane</keyword>
<keyword evidence="7" id="KW-0653">Protein transport</keyword>
<evidence type="ECO:0000256" key="4">
    <source>
        <dbReference type="ARBA" id="ARBA00022475"/>
    </source>
</evidence>
<evidence type="ECO:0000256" key="9">
    <source>
        <dbReference type="ARBA" id="ARBA00023136"/>
    </source>
</evidence>
<keyword evidence="12" id="KW-1185">Reference proteome</keyword>
<evidence type="ECO:0000256" key="6">
    <source>
        <dbReference type="ARBA" id="ARBA00022692"/>
    </source>
</evidence>
<proteinExistence type="inferred from homology"/>
<evidence type="ECO:0000256" key="2">
    <source>
        <dbReference type="ARBA" id="ARBA00006555"/>
    </source>
</evidence>
<dbReference type="AlphaFoldDB" id="A0A150X5U4"/>
<dbReference type="InterPro" id="IPR006260">
    <property type="entry name" value="TonB/TolA_C"/>
</dbReference>
<dbReference type="GO" id="GO:0015031">
    <property type="term" value="P:protein transport"/>
    <property type="evidence" value="ECO:0007669"/>
    <property type="project" value="UniProtKB-KW"/>
</dbReference>
<keyword evidence="4" id="KW-1003">Cell membrane</keyword>
<keyword evidence="3" id="KW-0813">Transport</keyword>
<dbReference type="InterPro" id="IPR037682">
    <property type="entry name" value="TonB_C"/>
</dbReference>
<dbReference type="InterPro" id="IPR051045">
    <property type="entry name" value="TonB-dependent_transducer"/>
</dbReference>